<comment type="caution">
    <text evidence="2">The sequence shown here is derived from an EMBL/GenBank/DDBJ whole genome shotgun (WGS) entry which is preliminary data.</text>
</comment>
<name>A0A813A402_9DINO</name>
<sequence>ALASVATIPTLVLFTVVLLINRSTTTGSLESSTVRRNLEQKFVYWQDWSSESEDVKTLQEALQRERRAWEMTRQDTCSWEAGNPPASPQHHWGVGSQRCGQLASPKDRPPCWELVQHACGIVPSDFERGLLGQGQRCGLTWHAAYGRTSRTLGGALGEFSTPLSDASLCDDSRLGGLRSWTEEQQQSSLEWFRRNVQIYVLEMPGLVLNNGRETLASLGSQALQGTPVAGYDLNLELDVQAAVMDGSLPSGFDINHFKDQVGALSLAASHFHVQNLARRSGTPKPIILVLEDGAVLAEDFRHKVWSLIQEETPCDWNVLSLSSSCPTGRCTSPHLARIGPNLEISSSERCRDVTSRGFRGMLYRTGTIDDFQNRWMQVAFDFAHPDCLSLDASLAAISDEVVLYAVPAVQSPGILKSC</sequence>
<reference evidence="2" key="1">
    <citation type="submission" date="2021-02" db="EMBL/GenBank/DDBJ databases">
        <authorList>
            <person name="Dougan E. K."/>
            <person name="Rhodes N."/>
            <person name="Thang M."/>
            <person name="Chan C."/>
        </authorList>
    </citation>
    <scope>NUCLEOTIDE SEQUENCE</scope>
</reference>
<dbReference type="OrthoDB" id="409738at2759"/>
<dbReference type="Proteomes" id="UP000601435">
    <property type="component" value="Unassembled WGS sequence"/>
</dbReference>
<organism evidence="2 3">
    <name type="scientific">Symbiodinium necroappetens</name>
    <dbReference type="NCBI Taxonomy" id="1628268"/>
    <lineage>
        <taxon>Eukaryota</taxon>
        <taxon>Sar</taxon>
        <taxon>Alveolata</taxon>
        <taxon>Dinophyceae</taxon>
        <taxon>Suessiales</taxon>
        <taxon>Symbiodiniaceae</taxon>
        <taxon>Symbiodinium</taxon>
    </lineage>
</organism>
<evidence type="ECO:0000313" key="3">
    <source>
        <dbReference type="Proteomes" id="UP000601435"/>
    </source>
</evidence>
<protein>
    <submittedName>
        <fullName evidence="2">Uncharacterized protein</fullName>
    </submittedName>
</protein>
<evidence type="ECO:0000256" key="1">
    <source>
        <dbReference type="SAM" id="SignalP"/>
    </source>
</evidence>
<dbReference type="EMBL" id="CAJNJA010053397">
    <property type="protein sequence ID" value="CAE7850296.1"/>
    <property type="molecule type" value="Genomic_DNA"/>
</dbReference>
<keyword evidence="3" id="KW-1185">Reference proteome</keyword>
<accession>A0A813A402</accession>
<gene>
    <name evidence="2" type="ORF">SNEC2469_LOCUS26335</name>
</gene>
<proteinExistence type="predicted"/>
<keyword evidence="1" id="KW-0732">Signal</keyword>
<feature type="signal peptide" evidence="1">
    <location>
        <begin position="1"/>
        <end position="27"/>
    </location>
</feature>
<dbReference type="AlphaFoldDB" id="A0A813A402"/>
<feature type="chain" id="PRO_5032932818" evidence="1">
    <location>
        <begin position="28"/>
        <end position="418"/>
    </location>
</feature>
<feature type="non-terminal residue" evidence="2">
    <location>
        <position position="1"/>
    </location>
</feature>
<evidence type="ECO:0000313" key="2">
    <source>
        <dbReference type="EMBL" id="CAE7850296.1"/>
    </source>
</evidence>